<dbReference type="Proteomes" id="UP000196368">
    <property type="component" value="Unassembled WGS sequence"/>
</dbReference>
<dbReference type="OrthoDB" id="9792915at2"/>
<reference evidence="5" key="1">
    <citation type="submission" date="2017-04" db="EMBL/GenBank/DDBJ databases">
        <title>Function of individual gut microbiota members based on whole genome sequencing of pure cultures obtained from chicken caecum.</title>
        <authorList>
            <person name="Medvecky M."/>
            <person name="Cejkova D."/>
            <person name="Polansky O."/>
            <person name="Karasova D."/>
            <person name="Kubasova T."/>
            <person name="Cizek A."/>
            <person name="Rychlik I."/>
        </authorList>
    </citation>
    <scope>NUCLEOTIDE SEQUENCE [LARGE SCALE GENOMIC DNA]</scope>
    <source>
        <strain evidence="5">An273</strain>
    </source>
</reference>
<sequence>MSEIFFSTDPRFCSHCKHIPCICNRLGAPKKQTEPVRVRFAKNAKGSGMTLVERLPLHPEGKEELLKKLKKSLGCGGTVKEGRLEIQGEKKQQTAALLEKEGYKVRVL</sequence>
<keyword evidence="5" id="KW-1185">Reference proteome</keyword>
<feature type="domain" description="SUI1" evidence="3">
    <location>
        <begin position="36"/>
        <end position="102"/>
    </location>
</feature>
<evidence type="ECO:0000256" key="2">
    <source>
        <dbReference type="ARBA" id="ARBA00022917"/>
    </source>
</evidence>
<evidence type="ECO:0000313" key="4">
    <source>
        <dbReference type="EMBL" id="OUO56993.1"/>
    </source>
</evidence>
<dbReference type="PIRSF" id="PIRSF037511">
    <property type="entry name" value="Transl_init_SUI1_pro"/>
    <property type="match status" value="1"/>
</dbReference>
<proteinExistence type="predicted"/>
<dbReference type="GO" id="GO:0003743">
    <property type="term" value="F:translation initiation factor activity"/>
    <property type="evidence" value="ECO:0007669"/>
    <property type="project" value="InterPro"/>
</dbReference>
<keyword evidence="1" id="KW-0810">Translation regulation</keyword>
<dbReference type="EMBL" id="NFJD01000002">
    <property type="protein sequence ID" value="OUO56993.1"/>
    <property type="molecule type" value="Genomic_DNA"/>
</dbReference>
<keyword evidence="2" id="KW-0648">Protein biosynthesis</keyword>
<gene>
    <name evidence="4" type="ORF">B5F75_03860</name>
</gene>
<evidence type="ECO:0000259" key="3">
    <source>
        <dbReference type="PROSITE" id="PS50296"/>
    </source>
</evidence>
<dbReference type="InterPro" id="IPR036877">
    <property type="entry name" value="SUI1_dom_sf"/>
</dbReference>
<dbReference type="SUPFAM" id="SSF55159">
    <property type="entry name" value="eIF1-like"/>
    <property type="match status" value="1"/>
</dbReference>
<dbReference type="AlphaFoldDB" id="A0A1Y4DCZ6"/>
<comment type="caution">
    <text evidence="4">The sequence shown here is derived from an EMBL/GenBank/DDBJ whole genome shotgun (WGS) entry which is preliminary data.</text>
</comment>
<evidence type="ECO:0000313" key="5">
    <source>
        <dbReference type="Proteomes" id="UP000196368"/>
    </source>
</evidence>
<protein>
    <recommendedName>
        <fullName evidence="3">SUI1 domain-containing protein</fullName>
    </recommendedName>
</protein>
<name>A0A1Y4DCZ6_9BACT</name>
<dbReference type="Pfam" id="PF01253">
    <property type="entry name" value="SUI1"/>
    <property type="match status" value="1"/>
</dbReference>
<dbReference type="PROSITE" id="PS50296">
    <property type="entry name" value="SUI1"/>
    <property type="match status" value="1"/>
</dbReference>
<dbReference type="Gene3D" id="3.30.780.10">
    <property type="entry name" value="SUI1-like domain"/>
    <property type="match status" value="1"/>
</dbReference>
<dbReference type="GO" id="GO:0006417">
    <property type="term" value="P:regulation of translation"/>
    <property type="evidence" value="ECO:0007669"/>
    <property type="project" value="UniProtKB-KW"/>
</dbReference>
<dbReference type="InterPro" id="IPR001950">
    <property type="entry name" value="SUI1"/>
</dbReference>
<accession>A0A1Y4DCZ6</accession>
<evidence type="ECO:0000256" key="1">
    <source>
        <dbReference type="ARBA" id="ARBA00022845"/>
    </source>
</evidence>
<organism evidence="4 5">
    <name type="scientific">Candidatus Avelusimicrobium gallicola</name>
    <dbReference type="NCBI Taxonomy" id="2562704"/>
    <lineage>
        <taxon>Bacteria</taxon>
        <taxon>Pseudomonadati</taxon>
        <taxon>Elusimicrobiota</taxon>
        <taxon>Elusimicrobia</taxon>
        <taxon>Elusimicrobiales</taxon>
        <taxon>Elusimicrobiaceae</taxon>
        <taxon>Candidatus Avelusimicrobium</taxon>
    </lineage>
</organism>
<dbReference type="InterPro" id="IPR005872">
    <property type="entry name" value="SUI1_arc_bac"/>
</dbReference>
<dbReference type="RefSeq" id="WP_087288131.1">
    <property type="nucleotide sequence ID" value="NZ_NFJD01000002.1"/>
</dbReference>